<dbReference type="EMBL" id="QKTW01000010">
    <property type="protein sequence ID" value="PZF73654.1"/>
    <property type="molecule type" value="Genomic_DNA"/>
</dbReference>
<organism evidence="9 10">
    <name type="scientific">Taibaiella soli</name>
    <dbReference type="NCBI Taxonomy" id="1649169"/>
    <lineage>
        <taxon>Bacteria</taxon>
        <taxon>Pseudomonadati</taxon>
        <taxon>Bacteroidota</taxon>
        <taxon>Chitinophagia</taxon>
        <taxon>Chitinophagales</taxon>
        <taxon>Chitinophagaceae</taxon>
        <taxon>Taibaiella</taxon>
    </lineage>
</organism>
<evidence type="ECO:0000313" key="9">
    <source>
        <dbReference type="EMBL" id="PZF73654.1"/>
    </source>
</evidence>
<dbReference type="Pfam" id="PF13585">
    <property type="entry name" value="CHU_C"/>
    <property type="match status" value="1"/>
</dbReference>
<proteinExistence type="predicted"/>
<comment type="subcellular location">
    <subcellularLocation>
        <location evidence="1">Membrane</location>
        <topology evidence="1">Multi-pass membrane protein</topology>
    </subcellularLocation>
</comment>
<evidence type="ECO:0000259" key="7">
    <source>
        <dbReference type="PROSITE" id="PS50093"/>
    </source>
</evidence>
<dbReference type="NCBIfam" id="TIGR04131">
    <property type="entry name" value="Bac_Flav_CTERM"/>
    <property type="match status" value="1"/>
</dbReference>
<dbReference type="Gene3D" id="2.60.40.10">
    <property type="entry name" value="Immunoglobulins"/>
    <property type="match status" value="2"/>
</dbReference>
<feature type="domain" description="PKD" evidence="7">
    <location>
        <begin position="461"/>
        <end position="527"/>
    </location>
</feature>
<dbReference type="GO" id="GO:0005886">
    <property type="term" value="C:plasma membrane"/>
    <property type="evidence" value="ECO:0007669"/>
    <property type="project" value="TreeGrafter"/>
</dbReference>
<feature type="domain" description="PKD" evidence="7">
    <location>
        <begin position="574"/>
        <end position="620"/>
    </location>
</feature>
<dbReference type="InterPro" id="IPR000601">
    <property type="entry name" value="PKD_dom"/>
</dbReference>
<dbReference type="InterPro" id="IPR013783">
    <property type="entry name" value="Ig-like_fold"/>
</dbReference>
<dbReference type="InterPro" id="IPR001322">
    <property type="entry name" value="Lamin_tail_dom"/>
</dbReference>
<evidence type="ECO:0000256" key="5">
    <source>
        <dbReference type="ARBA" id="ARBA00023136"/>
    </source>
</evidence>
<dbReference type="Pfam" id="PF18911">
    <property type="entry name" value="PKD_4"/>
    <property type="match status" value="2"/>
</dbReference>
<comment type="caution">
    <text evidence="9">The sequence shown here is derived from an EMBL/GenBank/DDBJ whole genome shotgun (WGS) entry which is preliminary data.</text>
</comment>
<accession>A0A2W2B075</accession>
<evidence type="ECO:0000256" key="2">
    <source>
        <dbReference type="ARBA" id="ARBA00022692"/>
    </source>
</evidence>
<dbReference type="RefSeq" id="WP_110998104.1">
    <property type="nucleotide sequence ID" value="NZ_QKTW01000010.1"/>
</dbReference>
<dbReference type="SUPFAM" id="SSF49299">
    <property type="entry name" value="PKD domain"/>
    <property type="match status" value="2"/>
</dbReference>
<dbReference type="Proteomes" id="UP000248745">
    <property type="component" value="Unassembled WGS sequence"/>
</dbReference>
<feature type="chain" id="PRO_5015848998" description="PKD domain-containing protein" evidence="6">
    <location>
        <begin position="24"/>
        <end position="787"/>
    </location>
</feature>
<keyword evidence="6" id="KW-0732">Signal</keyword>
<dbReference type="PROSITE" id="PS50093">
    <property type="entry name" value="PKD"/>
    <property type="match status" value="2"/>
</dbReference>
<dbReference type="SMART" id="SM00089">
    <property type="entry name" value="PKD"/>
    <property type="match status" value="2"/>
</dbReference>
<reference evidence="9 10" key="1">
    <citation type="submission" date="2018-06" db="EMBL/GenBank/DDBJ databases">
        <title>Mucibacter soli gen. nov., sp. nov., a new member of the family Chitinophagaceae producing mucin.</title>
        <authorList>
            <person name="Kim M.-K."/>
            <person name="Park S."/>
            <person name="Kim T.-S."/>
            <person name="Joung Y."/>
            <person name="Han J.-H."/>
            <person name="Kim S.B."/>
        </authorList>
    </citation>
    <scope>NUCLEOTIDE SEQUENCE [LARGE SCALE GENOMIC DNA]</scope>
    <source>
        <strain evidence="9 10">R1-15</strain>
    </source>
</reference>
<keyword evidence="2" id="KW-0812">Transmembrane</keyword>
<evidence type="ECO:0000256" key="1">
    <source>
        <dbReference type="ARBA" id="ARBA00004141"/>
    </source>
</evidence>
<evidence type="ECO:0000256" key="3">
    <source>
        <dbReference type="ARBA" id="ARBA00022737"/>
    </source>
</evidence>
<dbReference type="AlphaFoldDB" id="A0A2W2B075"/>
<evidence type="ECO:0000256" key="6">
    <source>
        <dbReference type="SAM" id="SignalP"/>
    </source>
</evidence>
<dbReference type="GO" id="GO:0005261">
    <property type="term" value="F:monoatomic cation channel activity"/>
    <property type="evidence" value="ECO:0007669"/>
    <property type="project" value="TreeGrafter"/>
</dbReference>
<sequence length="787" mass="84215">MFKHLGFLLTAMLTSAFCGRAQLAINEVSQGTSGNKEYVEFVVNGTHTCNDTAADLRGWIFDDNGGWYGTSAISAGCYHFPAIANWAAVPYGSIILIYNDGDKNTAITQADDPTDANHDGVYILPISSSYLEMNASTPNSSSGSAFSYPTTGFTSQGGWTNMALNNNGDAVATISPTALSTAYSAITYGNLSGGVHIGASGGQTVYYATGSQFNSSAGWTSGAAPTYETPGAPNNTANQTWINSLKQIVSGGTINNTVYDTTCANVPYHFNGNTYNTSGTYIGHFTSIHGCDSIVTLHLTVKSALNPPSVVSPVTYCQGASSIPLTANGQNLLWYTTLSGTGSSTAPTPPTTNDGKQIFYVSQTMNGCESPKDSIIVIVKPRPTPPQVTSPVIYCKNESAAPLAAIGQNLMWYTDPAGLSGVLNPIVPKTIAGGNTNYYVTQEINGCESDKAIITVTINEVIANYISNKDSLCTADTIRLADNSKGNAIGYTWNFGDGNTATGAQTTHIFSQPGNYGIKLISTDNTGCKDSISKAFLVLPTPQFDFAIADSLLCQGQAAQITSHFSDGYMYADWDFGDGTVIAKAQNPQHAFDSAGSFTIKVTARYSVCPEKTIEHDVLVKNAPKVYIGPDTSVCPGNAPVTLYDRYYNPANTYTWSNGTTGARITTQQPDTYWLTASNGQCSSTDTAVVWRSCYVDIPNAFTPNDDGSNDYFFPRQLLSRALIAFHMQIFNRWGQLIFETTSTDGRGWDGKLNGISQPTGVYIYMIEAAFENNVQEKYQGNLTLLR</sequence>
<keyword evidence="5" id="KW-0472">Membrane</keyword>
<gene>
    <name evidence="9" type="ORF">DN068_06555</name>
</gene>
<dbReference type="GO" id="GO:0006816">
    <property type="term" value="P:calcium ion transport"/>
    <property type="evidence" value="ECO:0007669"/>
    <property type="project" value="TreeGrafter"/>
</dbReference>
<dbReference type="InterPro" id="IPR026341">
    <property type="entry name" value="T9SS_type_B"/>
</dbReference>
<dbReference type="PANTHER" id="PTHR46730">
    <property type="entry name" value="POLYCYSTIN-1"/>
    <property type="match status" value="1"/>
</dbReference>
<dbReference type="InterPro" id="IPR022409">
    <property type="entry name" value="PKD/Chitinase_dom"/>
</dbReference>
<dbReference type="PANTHER" id="PTHR46730:SF1">
    <property type="entry name" value="PLAT DOMAIN-CONTAINING PROTEIN"/>
    <property type="match status" value="1"/>
</dbReference>
<evidence type="ECO:0000259" key="8">
    <source>
        <dbReference type="PROSITE" id="PS51841"/>
    </source>
</evidence>
<dbReference type="CDD" id="cd00146">
    <property type="entry name" value="PKD"/>
    <property type="match status" value="2"/>
</dbReference>
<evidence type="ECO:0000313" key="10">
    <source>
        <dbReference type="Proteomes" id="UP000248745"/>
    </source>
</evidence>
<keyword evidence="3" id="KW-0677">Repeat</keyword>
<keyword evidence="4" id="KW-1133">Transmembrane helix</keyword>
<dbReference type="InterPro" id="IPR035986">
    <property type="entry name" value="PKD_dom_sf"/>
</dbReference>
<feature type="domain" description="LTD" evidence="8">
    <location>
        <begin position="14"/>
        <end position="178"/>
    </location>
</feature>
<keyword evidence="10" id="KW-1185">Reference proteome</keyword>
<feature type="signal peptide" evidence="6">
    <location>
        <begin position="1"/>
        <end position="23"/>
    </location>
</feature>
<protein>
    <recommendedName>
        <fullName evidence="11">PKD domain-containing protein</fullName>
    </recommendedName>
</protein>
<dbReference type="OrthoDB" id="1652165at2"/>
<name>A0A2W2B075_9BACT</name>
<evidence type="ECO:0008006" key="11">
    <source>
        <dbReference type="Google" id="ProtNLM"/>
    </source>
</evidence>
<evidence type="ECO:0000256" key="4">
    <source>
        <dbReference type="ARBA" id="ARBA00022989"/>
    </source>
</evidence>
<dbReference type="PROSITE" id="PS51841">
    <property type="entry name" value="LTD"/>
    <property type="match status" value="1"/>
</dbReference>